<dbReference type="Proteomes" id="UP000305792">
    <property type="component" value="Unassembled WGS sequence"/>
</dbReference>
<name>A0A4S8PK56_9ACTN</name>
<gene>
    <name evidence="1" type="ORF">E9998_06170</name>
</gene>
<dbReference type="GO" id="GO:0005886">
    <property type="term" value="C:plasma membrane"/>
    <property type="evidence" value="ECO:0007669"/>
    <property type="project" value="TreeGrafter"/>
</dbReference>
<keyword evidence="2" id="KW-1185">Reference proteome</keyword>
<evidence type="ECO:0000313" key="1">
    <source>
        <dbReference type="EMBL" id="THV29972.1"/>
    </source>
</evidence>
<evidence type="ECO:0008006" key="3">
    <source>
        <dbReference type="Google" id="ProtNLM"/>
    </source>
</evidence>
<accession>A0A4S8PK56</accession>
<dbReference type="RefSeq" id="WP_136528845.1">
    <property type="nucleotide sequence ID" value="NZ_STGX01000004.1"/>
</dbReference>
<comment type="caution">
    <text evidence="1">The sequence shown here is derived from an EMBL/GenBank/DDBJ whole genome shotgun (WGS) entry which is preliminary data.</text>
</comment>
<evidence type="ECO:0000313" key="2">
    <source>
        <dbReference type="Proteomes" id="UP000305792"/>
    </source>
</evidence>
<proteinExistence type="predicted"/>
<organism evidence="1 2">
    <name type="scientific">Glycomyces paridis</name>
    <dbReference type="NCBI Taxonomy" id="2126555"/>
    <lineage>
        <taxon>Bacteria</taxon>
        <taxon>Bacillati</taxon>
        <taxon>Actinomycetota</taxon>
        <taxon>Actinomycetes</taxon>
        <taxon>Glycomycetales</taxon>
        <taxon>Glycomycetaceae</taxon>
        <taxon>Glycomyces</taxon>
    </lineage>
</organism>
<sequence length="247" mass="26438">MAKLRITDYLTELKTEAAGLRSVCEPEVLDRVAPSRPDTTVAGILLDLARLYRWAVAAMLTPVADDDLPEPPLAVASGPAVLDVFDQALAAVLDAVESRPAESPAWTWAPVEWRAEFWHRRVAVASAVARWDLQMAVGATAPVPAALASEAISEVFEAFLPVGARRGAHPGASGLVQLFAQDADATWFVRLREGRVALLDQPDSVTALQSRAAGSASDIALALWGRLPFGICDVVGDERLLQALRVE</sequence>
<protein>
    <recommendedName>
        <fullName evidence="3">Maleylpyruvate isomerase family mycothiol-dependent enzyme</fullName>
    </recommendedName>
</protein>
<dbReference type="PANTHER" id="PTHR40758">
    <property type="entry name" value="CONSERVED PROTEIN"/>
    <property type="match status" value="1"/>
</dbReference>
<dbReference type="AlphaFoldDB" id="A0A4S8PK56"/>
<dbReference type="EMBL" id="STGX01000004">
    <property type="protein sequence ID" value="THV29972.1"/>
    <property type="molecule type" value="Genomic_DNA"/>
</dbReference>
<dbReference type="OrthoDB" id="3671213at2"/>
<reference evidence="1 2" key="1">
    <citation type="journal article" date="2018" name="Int. J. Syst. Evol. Microbiol.">
        <title>Glycomyces paridis sp. nov., isolated from the medicinal plant Paris polyphylla.</title>
        <authorList>
            <person name="Fang X.M."/>
            <person name="Bai J.L."/>
            <person name="Su J."/>
            <person name="Zhao L.L."/>
            <person name="Liu H.Y."/>
            <person name="Ma B.P."/>
            <person name="Zhang Y.Q."/>
            <person name="Yu L.Y."/>
        </authorList>
    </citation>
    <scope>NUCLEOTIDE SEQUENCE [LARGE SCALE GENOMIC DNA]</scope>
    <source>
        <strain evidence="1 2">CPCC 204357</strain>
    </source>
</reference>
<dbReference type="PANTHER" id="PTHR40758:SF1">
    <property type="entry name" value="CONSERVED PROTEIN"/>
    <property type="match status" value="1"/>
</dbReference>